<organism evidence="1">
    <name type="scientific">marine sediment metagenome</name>
    <dbReference type="NCBI Taxonomy" id="412755"/>
    <lineage>
        <taxon>unclassified sequences</taxon>
        <taxon>metagenomes</taxon>
        <taxon>ecological metagenomes</taxon>
    </lineage>
</organism>
<dbReference type="AlphaFoldDB" id="X1PN92"/>
<evidence type="ECO:0000313" key="1">
    <source>
        <dbReference type="EMBL" id="GAI43966.1"/>
    </source>
</evidence>
<dbReference type="Gene3D" id="3.90.550.10">
    <property type="entry name" value="Spore Coat Polysaccharide Biosynthesis Protein SpsA, Chain A"/>
    <property type="match status" value="1"/>
</dbReference>
<gene>
    <name evidence="1" type="ORF">S06H3_46824</name>
</gene>
<proteinExistence type="predicted"/>
<sequence length="210" mass="24191">MGELSNFEHPKNLTNFLTIQDTRKLVTTDIFIRLEDDTLPPKDAIPRLLELLKKNPKAGITTAISTYRSPSIGPQGIGVHMEVERNDVRCTRKLTFPPGLHGVYEARSCGFFCLAYRYKAYLKGFKNIENGKEFVAVIGCDVPFNHNIHLAGYKILADFDLWCGHMQETEKDYYVFEKKHAIQSLYVYNPQTRYYGYTTIKPYKIPGRKL</sequence>
<dbReference type="InterPro" id="IPR029044">
    <property type="entry name" value="Nucleotide-diphossugar_trans"/>
</dbReference>
<reference evidence="1" key="1">
    <citation type="journal article" date="2014" name="Front. Microbiol.">
        <title>High frequency of phylogenetically diverse reductive dehalogenase-homologous genes in deep subseafloor sedimentary metagenomes.</title>
        <authorList>
            <person name="Kawai M."/>
            <person name="Futagami T."/>
            <person name="Toyoda A."/>
            <person name="Takaki Y."/>
            <person name="Nishi S."/>
            <person name="Hori S."/>
            <person name="Arai W."/>
            <person name="Tsubouchi T."/>
            <person name="Morono Y."/>
            <person name="Uchiyama I."/>
            <person name="Ito T."/>
            <person name="Fujiyama A."/>
            <person name="Inagaki F."/>
            <person name="Takami H."/>
        </authorList>
    </citation>
    <scope>NUCLEOTIDE SEQUENCE</scope>
    <source>
        <strain evidence="1">Expedition CK06-06</strain>
    </source>
</reference>
<comment type="caution">
    <text evidence="1">The sequence shown here is derived from an EMBL/GenBank/DDBJ whole genome shotgun (WGS) entry which is preliminary data.</text>
</comment>
<evidence type="ECO:0008006" key="2">
    <source>
        <dbReference type="Google" id="ProtNLM"/>
    </source>
</evidence>
<name>X1PN92_9ZZZZ</name>
<protein>
    <recommendedName>
        <fullName evidence="2">Glycosyltransferase 2-like domain-containing protein</fullName>
    </recommendedName>
</protein>
<dbReference type="SUPFAM" id="SSF53448">
    <property type="entry name" value="Nucleotide-diphospho-sugar transferases"/>
    <property type="match status" value="1"/>
</dbReference>
<accession>X1PN92</accession>
<dbReference type="EMBL" id="BARV01029355">
    <property type="protein sequence ID" value="GAI43966.1"/>
    <property type="molecule type" value="Genomic_DNA"/>
</dbReference>